<dbReference type="OrthoDB" id="245563at2759"/>
<evidence type="ECO:0000256" key="3">
    <source>
        <dbReference type="ARBA" id="ARBA00022833"/>
    </source>
</evidence>
<evidence type="ECO:0000256" key="4">
    <source>
        <dbReference type="PROSITE-ProRule" id="PRU00134"/>
    </source>
</evidence>
<dbReference type="EMBL" id="NPIC01000001">
    <property type="protein sequence ID" value="RDL40136.1"/>
    <property type="molecule type" value="Genomic_DNA"/>
</dbReference>
<dbReference type="GeneID" id="43592964"/>
<gene>
    <name evidence="6" type="ORF">BP5553_00115</name>
</gene>
<evidence type="ECO:0000259" key="5">
    <source>
        <dbReference type="PROSITE" id="PS50865"/>
    </source>
</evidence>
<proteinExistence type="predicted"/>
<reference evidence="6 7" key="1">
    <citation type="journal article" date="2018" name="IMA Fungus">
        <title>IMA Genome-F 9: Draft genome sequence of Annulohypoxylon stygium, Aspergillus mulundensis, Berkeleyomyces basicola (syn. Thielaviopsis basicola), Ceratocystis smalleyi, two Cercospora beticola strains, Coleophoma cylindrospora, Fusarium fracticaudum, Phialophora cf. hyalina, and Morchella septimelata.</title>
        <authorList>
            <person name="Wingfield B.D."/>
            <person name="Bills G.F."/>
            <person name="Dong Y."/>
            <person name="Huang W."/>
            <person name="Nel W.J."/>
            <person name="Swalarsk-Parry B.S."/>
            <person name="Vaghefi N."/>
            <person name="Wilken P.M."/>
            <person name="An Z."/>
            <person name="de Beer Z.W."/>
            <person name="De Vos L."/>
            <person name="Chen L."/>
            <person name="Duong T.A."/>
            <person name="Gao Y."/>
            <person name="Hammerbacher A."/>
            <person name="Kikkert J.R."/>
            <person name="Li Y."/>
            <person name="Li H."/>
            <person name="Li K."/>
            <person name="Li Q."/>
            <person name="Liu X."/>
            <person name="Ma X."/>
            <person name="Naidoo K."/>
            <person name="Pethybridge S.J."/>
            <person name="Sun J."/>
            <person name="Steenkamp E.T."/>
            <person name="van der Nest M.A."/>
            <person name="van Wyk S."/>
            <person name="Wingfield M.J."/>
            <person name="Xiong C."/>
            <person name="Yue Q."/>
            <person name="Zhang X."/>
        </authorList>
    </citation>
    <scope>NUCLEOTIDE SEQUENCE [LARGE SCALE GENOMIC DNA]</scope>
    <source>
        <strain evidence="6 7">BP 5553</strain>
    </source>
</reference>
<evidence type="ECO:0000256" key="1">
    <source>
        <dbReference type="ARBA" id="ARBA00022723"/>
    </source>
</evidence>
<comment type="caution">
    <text evidence="6">The sequence shown here is derived from an EMBL/GenBank/DDBJ whole genome shotgun (WGS) entry which is preliminary data.</text>
</comment>
<evidence type="ECO:0000256" key="2">
    <source>
        <dbReference type="ARBA" id="ARBA00022771"/>
    </source>
</evidence>
<dbReference type="RefSeq" id="XP_031872792.1">
    <property type="nucleotide sequence ID" value="XM_032008738.1"/>
</dbReference>
<dbReference type="Proteomes" id="UP000254866">
    <property type="component" value="Unassembled WGS sequence"/>
</dbReference>
<feature type="domain" description="MYND-type" evidence="5">
    <location>
        <begin position="5"/>
        <end position="43"/>
    </location>
</feature>
<keyword evidence="3" id="KW-0862">Zinc</keyword>
<dbReference type="Gene3D" id="6.10.140.2220">
    <property type="match status" value="1"/>
</dbReference>
<accession>A0A370TX76</accession>
<dbReference type="InterPro" id="IPR024047">
    <property type="entry name" value="MM3350-like_sf"/>
</dbReference>
<dbReference type="STRING" id="2656787.A0A370TX76"/>
<keyword evidence="7" id="KW-1185">Reference proteome</keyword>
<keyword evidence="1" id="KW-0479">Metal-binding</keyword>
<sequence>MTTECPVCGKSESKLLRCGRCTSRVYCGPQCQKKDWATHKAEYSETLEDGDYCGKPGLQYRDDAKITLFQVLDGLKTKACTGRTDATAHFVCLEGEGHGCAEDVGGYHGWKELLMAYNAQNPTKGQKEEISWINTVLSQLEGAAGAASGSSSTLPTVLLVSLDKQPWLDEMYSAVLAKLRSKAVVTEVTHIASTLQHLSKSHEEYAAVVMTDPAVMEDKFIAVQEKLVDHARDGGTVILGFLFSALAQPDKLDKSFKDRWALNWKYSDYCRSMFSLNPRANLVSTSSRHPNLPHQYSMKAVHLRDTKPEDRIYVSDHGSAQSPAVLAKYGYGYLGWIGDVNTEIGTTEVLLAMCGV</sequence>
<protein>
    <recommendedName>
        <fullName evidence="5">MYND-type domain-containing protein</fullName>
    </recommendedName>
</protein>
<dbReference type="InterPro" id="IPR002893">
    <property type="entry name" value="Znf_MYND"/>
</dbReference>
<dbReference type="SUPFAM" id="SSF144232">
    <property type="entry name" value="HIT/MYND zinc finger-like"/>
    <property type="match status" value="1"/>
</dbReference>
<dbReference type="PROSITE" id="PS50865">
    <property type="entry name" value="ZF_MYND_2"/>
    <property type="match status" value="1"/>
</dbReference>
<keyword evidence="2 4" id="KW-0863">Zinc-finger</keyword>
<dbReference type="GO" id="GO:0008270">
    <property type="term" value="F:zinc ion binding"/>
    <property type="evidence" value="ECO:0007669"/>
    <property type="project" value="UniProtKB-KW"/>
</dbReference>
<evidence type="ECO:0000313" key="7">
    <source>
        <dbReference type="Proteomes" id="UP000254866"/>
    </source>
</evidence>
<evidence type="ECO:0000313" key="6">
    <source>
        <dbReference type="EMBL" id="RDL40136.1"/>
    </source>
</evidence>
<dbReference type="Pfam" id="PF01753">
    <property type="entry name" value="zf-MYND"/>
    <property type="match status" value="1"/>
</dbReference>
<name>A0A370TX76_9HELO</name>
<organism evidence="6 7">
    <name type="scientific">Venustampulla echinocandica</name>
    <dbReference type="NCBI Taxonomy" id="2656787"/>
    <lineage>
        <taxon>Eukaryota</taxon>
        <taxon>Fungi</taxon>
        <taxon>Dikarya</taxon>
        <taxon>Ascomycota</taxon>
        <taxon>Pezizomycotina</taxon>
        <taxon>Leotiomycetes</taxon>
        <taxon>Helotiales</taxon>
        <taxon>Pleuroascaceae</taxon>
        <taxon>Venustampulla</taxon>
    </lineage>
</organism>
<dbReference type="AlphaFoldDB" id="A0A370TX76"/>
<dbReference type="Gene3D" id="3.10.290.30">
    <property type="entry name" value="MM3350-like"/>
    <property type="match status" value="1"/>
</dbReference>